<dbReference type="InterPro" id="IPR018060">
    <property type="entry name" value="HTH_AraC"/>
</dbReference>
<reference evidence="4" key="1">
    <citation type="journal article" date="2021" name="Microorganisms">
        <title>Acidisoma silvae sp. nov. and Acidisomacellulosilytica sp. nov., Two Acidophilic Bacteria Isolated from Decaying Wood, Hydrolyzing Cellulose and Producing Poly-3-hydroxybutyrate.</title>
        <authorList>
            <person name="Mieszkin S."/>
            <person name="Pouder E."/>
            <person name="Uroz S."/>
            <person name="Simon-Colin C."/>
            <person name="Alain K."/>
        </authorList>
    </citation>
    <scope>NUCLEOTIDE SEQUENCE</scope>
    <source>
        <strain evidence="4">HW T2.11</strain>
    </source>
</reference>
<dbReference type="PANTHER" id="PTHR47893">
    <property type="entry name" value="REGULATORY PROTEIN PCHR"/>
    <property type="match status" value="1"/>
</dbReference>
<accession>A0A963YPF4</accession>
<reference evidence="4" key="2">
    <citation type="submission" date="2021-01" db="EMBL/GenBank/DDBJ databases">
        <authorList>
            <person name="Mieszkin S."/>
            <person name="Pouder E."/>
            <person name="Alain K."/>
        </authorList>
    </citation>
    <scope>NUCLEOTIDE SEQUENCE</scope>
    <source>
        <strain evidence="4">HW T2.11</strain>
    </source>
</reference>
<sequence>MTTRFYHATEADSAEALNRAIPGARFDWIADAGTSFRASFQHMLLDGIALTQLGLEQASYVTLGERVVNFNIWHAIGTKGTVNGRQGREDDLVLVRPGEGATLHTEAPILIQSFALHPGVLAQAEALQLPSALMTAPVSGRWHLAGQTLSAAFLARHRAIMAEVGGHPALMAQGSTRAALHNTLLDMIATLGDAGHFAPDRSTAGRHTRIMQRFEQIAREAVDEPLSLADLCRLTGTSRRSLAAIVLERTGRSPAAYLRWRRLWLAKEILSRPDDGMTVTEVAYRLGFWHLGRFAAAYAQAFGERPSRTLARAAG</sequence>
<evidence type="ECO:0000259" key="3">
    <source>
        <dbReference type="PROSITE" id="PS01124"/>
    </source>
</evidence>
<keyword evidence="5" id="KW-1185">Reference proteome</keyword>
<dbReference type="PANTHER" id="PTHR47893:SF1">
    <property type="entry name" value="REGULATORY PROTEIN PCHR"/>
    <property type="match status" value="1"/>
</dbReference>
<dbReference type="EMBL" id="JAESVB010000002">
    <property type="protein sequence ID" value="MCB8874594.1"/>
    <property type="molecule type" value="Genomic_DNA"/>
</dbReference>
<evidence type="ECO:0000313" key="5">
    <source>
        <dbReference type="Proteomes" id="UP000708298"/>
    </source>
</evidence>
<name>A0A963YPF4_9PROT</name>
<dbReference type="GO" id="GO:0003700">
    <property type="term" value="F:DNA-binding transcription factor activity"/>
    <property type="evidence" value="ECO:0007669"/>
    <property type="project" value="InterPro"/>
</dbReference>
<proteinExistence type="predicted"/>
<dbReference type="SMART" id="SM00342">
    <property type="entry name" value="HTH_ARAC"/>
    <property type="match status" value="1"/>
</dbReference>
<keyword evidence="2" id="KW-0804">Transcription</keyword>
<feature type="domain" description="HTH araC/xylS-type" evidence="3">
    <location>
        <begin position="212"/>
        <end position="312"/>
    </location>
</feature>
<keyword evidence="1" id="KW-0805">Transcription regulation</keyword>
<evidence type="ECO:0000313" key="4">
    <source>
        <dbReference type="EMBL" id="MCB8874594.1"/>
    </source>
</evidence>
<dbReference type="RefSeq" id="WP_227320261.1">
    <property type="nucleotide sequence ID" value="NZ_JAESVB010000002.1"/>
</dbReference>
<dbReference type="Pfam" id="PF12833">
    <property type="entry name" value="HTH_18"/>
    <property type="match status" value="1"/>
</dbReference>
<gene>
    <name evidence="4" type="ORF">ASILVAE211_05300</name>
</gene>
<evidence type="ECO:0000256" key="1">
    <source>
        <dbReference type="ARBA" id="ARBA00023015"/>
    </source>
</evidence>
<dbReference type="AlphaFoldDB" id="A0A963YPF4"/>
<dbReference type="InterPro" id="IPR009057">
    <property type="entry name" value="Homeodomain-like_sf"/>
</dbReference>
<dbReference type="InterPro" id="IPR053142">
    <property type="entry name" value="PchR_regulatory_protein"/>
</dbReference>
<dbReference type="Proteomes" id="UP000708298">
    <property type="component" value="Unassembled WGS sequence"/>
</dbReference>
<protein>
    <submittedName>
        <fullName evidence="4">AraC family transcriptional regulator</fullName>
    </submittedName>
</protein>
<dbReference type="GO" id="GO:0043565">
    <property type="term" value="F:sequence-specific DNA binding"/>
    <property type="evidence" value="ECO:0007669"/>
    <property type="project" value="InterPro"/>
</dbReference>
<organism evidence="4 5">
    <name type="scientific">Acidisoma silvae</name>
    <dbReference type="NCBI Taxonomy" id="2802396"/>
    <lineage>
        <taxon>Bacteria</taxon>
        <taxon>Pseudomonadati</taxon>
        <taxon>Pseudomonadota</taxon>
        <taxon>Alphaproteobacteria</taxon>
        <taxon>Acetobacterales</taxon>
        <taxon>Acidocellaceae</taxon>
        <taxon>Acidisoma</taxon>
    </lineage>
</organism>
<evidence type="ECO:0000256" key="2">
    <source>
        <dbReference type="ARBA" id="ARBA00023163"/>
    </source>
</evidence>
<comment type="caution">
    <text evidence="4">The sequence shown here is derived from an EMBL/GenBank/DDBJ whole genome shotgun (WGS) entry which is preliminary data.</text>
</comment>
<dbReference type="PROSITE" id="PS01124">
    <property type="entry name" value="HTH_ARAC_FAMILY_2"/>
    <property type="match status" value="1"/>
</dbReference>
<dbReference type="Gene3D" id="1.10.10.60">
    <property type="entry name" value="Homeodomain-like"/>
    <property type="match status" value="1"/>
</dbReference>
<dbReference type="SUPFAM" id="SSF46689">
    <property type="entry name" value="Homeodomain-like"/>
    <property type="match status" value="1"/>
</dbReference>